<gene>
    <name evidence="1" type="ORF">AA0535_1689</name>
</gene>
<dbReference type="EMBL" id="BAPV01000012">
    <property type="protein sequence ID" value="GBQ89018.1"/>
    <property type="molecule type" value="Genomic_DNA"/>
</dbReference>
<evidence type="ECO:0000313" key="1">
    <source>
        <dbReference type="EMBL" id="GBQ89018.1"/>
    </source>
</evidence>
<proteinExistence type="predicted"/>
<dbReference type="Proteomes" id="UP001062776">
    <property type="component" value="Unassembled WGS sequence"/>
</dbReference>
<organism evidence="1 2">
    <name type="scientific">Asaia krungthepensis NRIC 0535</name>
    <dbReference type="NCBI Taxonomy" id="1307925"/>
    <lineage>
        <taxon>Bacteria</taxon>
        <taxon>Pseudomonadati</taxon>
        <taxon>Pseudomonadota</taxon>
        <taxon>Alphaproteobacteria</taxon>
        <taxon>Acetobacterales</taxon>
        <taxon>Acetobacteraceae</taxon>
        <taxon>Asaia</taxon>
    </lineage>
</organism>
<comment type="caution">
    <text evidence="1">The sequence shown here is derived from an EMBL/GenBank/DDBJ whole genome shotgun (WGS) entry which is preliminary data.</text>
</comment>
<name>A0ABQ0Q326_9PROT</name>
<evidence type="ECO:0000313" key="2">
    <source>
        <dbReference type="Proteomes" id="UP001062776"/>
    </source>
</evidence>
<sequence length="123" mass="13634">MAERWRNDYEFAGFGYADFMREPMGADYVKGDAITFAVSRGIAGERVAIVREILGNPAHGLLVRLLHHDHSFAAIARDLLPAADTTTANKAIRQRAVQLLQILPGAYKAARKMQKDGRVAVRK</sequence>
<reference evidence="1" key="1">
    <citation type="submission" date="2013-04" db="EMBL/GenBank/DDBJ databases">
        <title>The genome sequencing project of 58 acetic acid bacteria.</title>
        <authorList>
            <person name="Okamoto-Kainuma A."/>
            <person name="Ishikawa M."/>
            <person name="Umino S."/>
            <person name="Koizumi Y."/>
            <person name="Shiwa Y."/>
            <person name="Yoshikawa H."/>
            <person name="Matsutani M."/>
            <person name="Matsushita K."/>
        </authorList>
    </citation>
    <scope>NUCLEOTIDE SEQUENCE</scope>
    <source>
        <strain evidence="1">NRIC 0535</strain>
    </source>
</reference>
<keyword evidence="2" id="KW-1185">Reference proteome</keyword>
<protein>
    <submittedName>
        <fullName evidence="1">Uncharacterized protein</fullName>
    </submittedName>
</protein>
<accession>A0ABQ0Q326</accession>